<feature type="domain" description="SpoU L30e-like N-terminal" evidence="4">
    <location>
        <begin position="15"/>
        <end position="99"/>
    </location>
</feature>
<keyword evidence="1 5" id="KW-0489">Methyltransferase</keyword>
<feature type="domain" description="tRNA/rRNA methyltransferase SpoU type" evidence="3">
    <location>
        <begin position="122"/>
        <end position="261"/>
    </location>
</feature>
<keyword evidence="6" id="KW-1185">Reference proteome</keyword>
<accession>A0ABN2K9B0</accession>
<dbReference type="InterPro" id="IPR054578">
    <property type="entry name" value="SpoU_sub_bind-like_N"/>
</dbReference>
<comment type="caution">
    <text evidence="5">The sequence shown here is derived from an EMBL/GenBank/DDBJ whole genome shotgun (WGS) entry which is preliminary data.</text>
</comment>
<dbReference type="RefSeq" id="WP_344203746.1">
    <property type="nucleotide sequence ID" value="NZ_BAAAME010000007.1"/>
</dbReference>
<dbReference type="Proteomes" id="UP001501057">
    <property type="component" value="Unassembled WGS sequence"/>
</dbReference>
<sequence length="272" mass="29422">MKRLEGADEVLHTRNAEFQQLQALVANRTKRHRQQSFLVQGVRPLTIALEHGWPLRALLAPSDREVSDWAAETWAATGVKRVLMPGEMLDELGEKADVTELVGVAEIPADDPARLPRDAGPVVVIDRATQPRNLGMLARSIDAFGGAALIVTGHAADPYDPQAVRASTGSLLAVPVLRADGPEQVQEWLEPGAWQYVGTDETGERELRDLDLVRRTVIVLGNETRGMSTAWREACETTVALPVVGTASSLNVAVTGSIVLHEALRQRLDAGA</sequence>
<dbReference type="Pfam" id="PF00588">
    <property type="entry name" value="SpoU_methylase"/>
    <property type="match status" value="1"/>
</dbReference>
<evidence type="ECO:0000256" key="1">
    <source>
        <dbReference type="ARBA" id="ARBA00022603"/>
    </source>
</evidence>
<dbReference type="InterPro" id="IPR029026">
    <property type="entry name" value="tRNA_m1G_MTases_N"/>
</dbReference>
<dbReference type="InterPro" id="IPR029064">
    <property type="entry name" value="Ribosomal_eL30-like_sf"/>
</dbReference>
<evidence type="ECO:0000256" key="2">
    <source>
        <dbReference type="ARBA" id="ARBA00022679"/>
    </source>
</evidence>
<dbReference type="SUPFAM" id="SSF55315">
    <property type="entry name" value="L30e-like"/>
    <property type="match status" value="1"/>
</dbReference>
<organism evidence="5 6">
    <name type="scientific">Aeromicrobium alkaliterrae</name>
    <dbReference type="NCBI Taxonomy" id="302168"/>
    <lineage>
        <taxon>Bacteria</taxon>
        <taxon>Bacillati</taxon>
        <taxon>Actinomycetota</taxon>
        <taxon>Actinomycetes</taxon>
        <taxon>Propionibacteriales</taxon>
        <taxon>Nocardioidaceae</taxon>
        <taxon>Aeromicrobium</taxon>
    </lineage>
</organism>
<dbReference type="PANTHER" id="PTHR43191">
    <property type="entry name" value="RRNA METHYLTRANSFERASE 3"/>
    <property type="match status" value="1"/>
</dbReference>
<dbReference type="SUPFAM" id="SSF75217">
    <property type="entry name" value="alpha/beta knot"/>
    <property type="match status" value="1"/>
</dbReference>
<proteinExistence type="predicted"/>
<evidence type="ECO:0000313" key="6">
    <source>
        <dbReference type="Proteomes" id="UP001501057"/>
    </source>
</evidence>
<evidence type="ECO:0000259" key="3">
    <source>
        <dbReference type="Pfam" id="PF00588"/>
    </source>
</evidence>
<dbReference type="Pfam" id="PF22655">
    <property type="entry name" value="SpoU_sub_bind_like"/>
    <property type="match status" value="1"/>
</dbReference>
<dbReference type="Gene3D" id="3.30.1330.30">
    <property type="match status" value="1"/>
</dbReference>
<dbReference type="GO" id="GO:0032259">
    <property type="term" value="P:methylation"/>
    <property type="evidence" value="ECO:0007669"/>
    <property type="project" value="UniProtKB-KW"/>
</dbReference>
<dbReference type="PANTHER" id="PTHR43191:SF2">
    <property type="entry name" value="RRNA METHYLTRANSFERASE 3, MITOCHONDRIAL"/>
    <property type="match status" value="1"/>
</dbReference>
<keyword evidence="2" id="KW-0808">Transferase</keyword>
<name>A0ABN2K9B0_9ACTN</name>
<dbReference type="InterPro" id="IPR001537">
    <property type="entry name" value="SpoU_MeTrfase"/>
</dbReference>
<evidence type="ECO:0000259" key="4">
    <source>
        <dbReference type="Pfam" id="PF22655"/>
    </source>
</evidence>
<dbReference type="InterPro" id="IPR029028">
    <property type="entry name" value="Alpha/beta_knot_MTases"/>
</dbReference>
<gene>
    <name evidence="5" type="ORF">GCM10009710_33540</name>
</gene>
<reference evidence="5 6" key="1">
    <citation type="journal article" date="2019" name="Int. J. Syst. Evol. Microbiol.">
        <title>The Global Catalogue of Microorganisms (GCM) 10K type strain sequencing project: providing services to taxonomists for standard genome sequencing and annotation.</title>
        <authorList>
            <consortium name="The Broad Institute Genomics Platform"/>
            <consortium name="The Broad Institute Genome Sequencing Center for Infectious Disease"/>
            <person name="Wu L."/>
            <person name="Ma J."/>
        </authorList>
    </citation>
    <scope>NUCLEOTIDE SEQUENCE [LARGE SCALE GENOMIC DNA]</scope>
    <source>
        <strain evidence="5 6">JCM 13518</strain>
    </source>
</reference>
<dbReference type="InterPro" id="IPR051259">
    <property type="entry name" value="rRNA_Methyltransferase"/>
</dbReference>
<protein>
    <submittedName>
        <fullName evidence="5">TrmH family RNA methyltransferase</fullName>
    </submittedName>
</protein>
<evidence type="ECO:0000313" key="5">
    <source>
        <dbReference type="EMBL" id="GAA1751067.1"/>
    </source>
</evidence>
<dbReference type="GO" id="GO:0008168">
    <property type="term" value="F:methyltransferase activity"/>
    <property type="evidence" value="ECO:0007669"/>
    <property type="project" value="UniProtKB-KW"/>
</dbReference>
<dbReference type="EMBL" id="BAAAME010000007">
    <property type="protein sequence ID" value="GAA1751067.1"/>
    <property type="molecule type" value="Genomic_DNA"/>
</dbReference>
<dbReference type="Gene3D" id="3.40.1280.10">
    <property type="match status" value="1"/>
</dbReference>